<evidence type="ECO:0000313" key="10">
    <source>
        <dbReference type="Proteomes" id="UP000053840"/>
    </source>
</evidence>
<dbReference type="PANTHER" id="PTHR46735">
    <property type="entry name" value="CALPAIN, SMALL SUBUNIT 1 A-RELATED"/>
    <property type="match status" value="1"/>
</dbReference>
<dbReference type="InterPro" id="IPR018247">
    <property type="entry name" value="EF_Hand_1_Ca_BS"/>
</dbReference>
<dbReference type="PANTHER" id="PTHR46735:SF3">
    <property type="entry name" value="CALPAIN SMALL SUBUNIT 1-RELATED"/>
    <property type="match status" value="1"/>
</dbReference>
<evidence type="ECO:0000256" key="7">
    <source>
        <dbReference type="ARBA" id="ARBA00023136"/>
    </source>
</evidence>
<evidence type="ECO:0000256" key="1">
    <source>
        <dbReference type="ARBA" id="ARBA00004308"/>
    </source>
</evidence>
<dbReference type="GO" id="GO:0110158">
    <property type="term" value="C:calpain complex"/>
    <property type="evidence" value="ECO:0007669"/>
    <property type="project" value="TreeGrafter"/>
</dbReference>
<dbReference type="InterPro" id="IPR011992">
    <property type="entry name" value="EF-hand-dom_pair"/>
</dbReference>
<proteinExistence type="predicted"/>
<feature type="non-terminal residue" evidence="9">
    <location>
        <position position="105"/>
    </location>
</feature>
<name>A0A091S836_NESNO</name>
<dbReference type="Gene3D" id="1.10.238.10">
    <property type="entry name" value="EF-hand"/>
    <property type="match status" value="1"/>
</dbReference>
<dbReference type="InterPro" id="IPR002048">
    <property type="entry name" value="EF_hand_dom"/>
</dbReference>
<feature type="domain" description="EF-hand" evidence="8">
    <location>
        <begin position="34"/>
        <end position="69"/>
    </location>
</feature>
<comment type="subcellular location">
    <subcellularLocation>
        <location evidence="2">Cytoplasm</location>
    </subcellularLocation>
    <subcellularLocation>
        <location evidence="1">Endomembrane system</location>
    </subcellularLocation>
</comment>
<evidence type="ECO:0000313" key="9">
    <source>
        <dbReference type="EMBL" id="KFQ53100.1"/>
    </source>
</evidence>
<evidence type="ECO:0000256" key="4">
    <source>
        <dbReference type="ARBA" id="ARBA00022723"/>
    </source>
</evidence>
<evidence type="ECO:0000256" key="5">
    <source>
        <dbReference type="ARBA" id="ARBA00022737"/>
    </source>
</evidence>
<dbReference type="PROSITE" id="PS50222">
    <property type="entry name" value="EF_HAND_2"/>
    <property type="match status" value="1"/>
</dbReference>
<keyword evidence="3" id="KW-0963">Cytoplasm</keyword>
<evidence type="ECO:0000256" key="3">
    <source>
        <dbReference type="ARBA" id="ARBA00022490"/>
    </source>
</evidence>
<dbReference type="Proteomes" id="UP000053840">
    <property type="component" value="Unassembled WGS sequence"/>
</dbReference>
<evidence type="ECO:0000256" key="2">
    <source>
        <dbReference type="ARBA" id="ARBA00004496"/>
    </source>
</evidence>
<dbReference type="PROSITE" id="PS00018">
    <property type="entry name" value="EF_HAND_1"/>
    <property type="match status" value="1"/>
</dbReference>
<dbReference type="AlphaFoldDB" id="A0A091S836"/>
<sequence length="105" mass="12312">SDGFSIETCEIMVDLLDKDGSGKLGLKEFHTLWMKIQRYQKIYREIDVDRSGTMNSYEMRRALETAGFKVNCQLHQIIVAHFADEDLIIDFDNFVWCLIQLETLF</sequence>
<accession>A0A091S836</accession>
<gene>
    <name evidence="9" type="ORF">N333_09088</name>
</gene>
<dbReference type="SUPFAM" id="SSF47473">
    <property type="entry name" value="EF-hand"/>
    <property type="match status" value="1"/>
</dbReference>
<organism evidence="9 10">
    <name type="scientific">Nestor notabilis</name>
    <name type="common">Kea</name>
    <dbReference type="NCBI Taxonomy" id="176057"/>
    <lineage>
        <taxon>Eukaryota</taxon>
        <taxon>Metazoa</taxon>
        <taxon>Chordata</taxon>
        <taxon>Craniata</taxon>
        <taxon>Vertebrata</taxon>
        <taxon>Euteleostomi</taxon>
        <taxon>Archelosauria</taxon>
        <taxon>Archosauria</taxon>
        <taxon>Dinosauria</taxon>
        <taxon>Saurischia</taxon>
        <taxon>Theropoda</taxon>
        <taxon>Coelurosauria</taxon>
        <taxon>Aves</taxon>
        <taxon>Neognathae</taxon>
        <taxon>Neoaves</taxon>
        <taxon>Telluraves</taxon>
        <taxon>Australaves</taxon>
        <taxon>Psittaciformes</taxon>
        <taxon>Psittacidae</taxon>
        <taxon>Nestor</taxon>
    </lineage>
</organism>
<dbReference type="SMART" id="SM00054">
    <property type="entry name" value="EFh"/>
    <property type="match status" value="2"/>
</dbReference>
<keyword evidence="4" id="KW-0479">Metal-binding</keyword>
<feature type="non-terminal residue" evidence="9">
    <location>
        <position position="1"/>
    </location>
</feature>
<keyword evidence="6" id="KW-0106">Calcium</keyword>
<reference evidence="9 10" key="1">
    <citation type="submission" date="2014-04" db="EMBL/GenBank/DDBJ databases">
        <title>Genome evolution of avian class.</title>
        <authorList>
            <person name="Zhang G."/>
            <person name="Li C."/>
        </authorList>
    </citation>
    <scope>NUCLEOTIDE SEQUENCE [LARGE SCALE GENOMIC DNA]</scope>
    <source>
        <strain evidence="9">BGI_N333</strain>
    </source>
</reference>
<dbReference type="GO" id="GO:0012505">
    <property type="term" value="C:endomembrane system"/>
    <property type="evidence" value="ECO:0007669"/>
    <property type="project" value="UniProtKB-SubCell"/>
</dbReference>
<dbReference type="GO" id="GO:0005509">
    <property type="term" value="F:calcium ion binding"/>
    <property type="evidence" value="ECO:0007669"/>
    <property type="project" value="InterPro"/>
</dbReference>
<evidence type="ECO:0000259" key="8">
    <source>
        <dbReference type="PROSITE" id="PS50222"/>
    </source>
</evidence>
<protein>
    <submittedName>
        <fullName evidence="9">Calpain-2 catalytic subunit</fullName>
    </submittedName>
</protein>
<dbReference type="EMBL" id="KK944293">
    <property type="protein sequence ID" value="KFQ53100.1"/>
    <property type="molecule type" value="Genomic_DNA"/>
</dbReference>
<keyword evidence="7" id="KW-0472">Membrane</keyword>
<evidence type="ECO:0000256" key="6">
    <source>
        <dbReference type="ARBA" id="ARBA00022837"/>
    </source>
</evidence>
<keyword evidence="10" id="KW-1185">Reference proteome</keyword>
<keyword evidence="5" id="KW-0677">Repeat</keyword>